<reference evidence="12 13" key="1">
    <citation type="journal article" date="2023" name="Environ Microbiome">
        <title>A coral-associated actinobacterium mitigates coral bleaching under heat stress.</title>
        <authorList>
            <person name="Li J."/>
            <person name="Zou Y."/>
            <person name="Li Q."/>
            <person name="Zhang J."/>
            <person name="Bourne D.G."/>
            <person name="Lyu Y."/>
            <person name="Liu C."/>
            <person name="Zhang S."/>
        </authorList>
    </citation>
    <scope>NUCLEOTIDE SEQUENCE [LARGE SCALE GENOMIC DNA]</scope>
    <source>
        <strain evidence="12 13">SCSIO 13291</strain>
    </source>
</reference>
<comment type="subcellular location">
    <subcellularLocation>
        <location evidence="1">Membrane</location>
        <topology evidence="1">Multi-pass membrane protein</topology>
    </subcellularLocation>
</comment>
<evidence type="ECO:0000256" key="1">
    <source>
        <dbReference type="ARBA" id="ARBA00004141"/>
    </source>
</evidence>
<feature type="domain" description="PKD" evidence="10">
    <location>
        <begin position="997"/>
        <end position="1076"/>
    </location>
</feature>
<evidence type="ECO:0000313" key="12">
    <source>
        <dbReference type="EMBL" id="WZW98971.1"/>
    </source>
</evidence>
<keyword evidence="3" id="KW-0732">Signal</keyword>
<dbReference type="Gene3D" id="2.60.40.10">
    <property type="entry name" value="Immunoglobulins"/>
    <property type="match status" value="7"/>
</dbReference>
<dbReference type="SMART" id="SM00560">
    <property type="entry name" value="LamGL"/>
    <property type="match status" value="2"/>
</dbReference>
<organism evidence="12 13">
    <name type="scientific">Propioniciclava soli</name>
    <dbReference type="NCBI Taxonomy" id="2775081"/>
    <lineage>
        <taxon>Bacteria</taxon>
        <taxon>Bacillati</taxon>
        <taxon>Actinomycetota</taxon>
        <taxon>Actinomycetes</taxon>
        <taxon>Propionibacteriales</taxon>
        <taxon>Propionibacteriaceae</taxon>
        <taxon>Propioniciclava</taxon>
    </lineage>
</organism>
<dbReference type="SUPFAM" id="SSF49899">
    <property type="entry name" value="Concanavalin A-like lectins/glucanases"/>
    <property type="match status" value="2"/>
</dbReference>
<evidence type="ECO:0000256" key="7">
    <source>
        <dbReference type="ARBA" id="ARBA00023157"/>
    </source>
</evidence>
<dbReference type="SUPFAM" id="SSF50998">
    <property type="entry name" value="Quinoprotein alcohol dehydrogenase-like"/>
    <property type="match status" value="1"/>
</dbReference>
<dbReference type="PANTHER" id="PTHR46730">
    <property type="entry name" value="POLYCYSTIN-1"/>
    <property type="match status" value="1"/>
</dbReference>
<sequence>MAAVSASTGAVLPFAADATGGYGVKGIVVSPDGSKVVIAGDFTAVDGSTNPGRGLAALDASTGALMPWLANSVVRNADTRAGMYSISSDGDSVYSTGWDYGGGAEDGFEGTVRMSWEDGSIVWLEDCHGDSYDVASSNDTVYSIGHDHYCGNIGGFPQTQPWTFSHSVAFTKAPSGQLVTADIYGYRSFTGMQAPRPLNWYPQWVPGTYTGQSQAGWTIETNSDYVVIGGEFPKVNDLTQQGLVRFATRAKAPKKMGPRTRGGAWPLGVSSYRPGEARLVWKANYDLDDSDLKYEVFRQDKGFDAPLTTFQQLSTFFKMPALTYTDKGLVPGQTYNYTVRVTDPDGNSTRTDWMPVTIAASDIATPYTDAVTGSAPVSYWPLNDDLATVAFDWANGQDQTVSNATRRVPGQQLNATSFATTFAGNSTSFSATGNAVTAPQVFTIEAWFNTTSTSGGKVVGYGSAKSGNSGSYDRQVYLNGQGTVSFGVYPGAAKVVSSAPGYNDGQWHHVVASLGADGQTLWIDGRLIGRDSTVTSAQAYDGYWRVGGDNLSGWPNLGTTTYLAGSIADVAVYDRVLTMDEVDAHRIASGRTSAIPPRPSDAYGGLVYDLQPTLYWRLGESAGPTANDAGRNWSTGTYGGNIVRYGVPGGLASVTDTAVELTGSSSRVIGAQKLTAPAAFAVETWIKTTSSTGGRIVGFGTSGTATLSTQCDRHLYMDNRGIVSFGVTSGGVRKIINSKSALNDGAWHHLVGQLSPDGMQYYVDGMLQGTDATQTADSYLGFWRVGGDNTWAGDRYFDGFVDEVAVYQASLSAPQIWEHYDLGRTGVLNQPPVVSFTPTMSNLTLSADASASADPDGSIVSYQWDLGDGSTGSGPVLTKEYAQPGIYQVTLTVTDNRGGVAVQTIPVMAKLPNVLPTSYFVAAPQFLSVDFDGSPSTDSDGTIVSHAWSFGDGTAATGANVNHVYSAPGTYEVTLTVTDDRGDSSISTQSITLDQAPNQLPTATLATSVEGRALSVDSAGSHDPDGTLQSVAWDFGDGGTASGPTATHTYAADGRYTVTLTVTDNRGGVATATKQVEARGFVVVAADSFSRSLATSWGNADQGGTWMPTSGTAYSVSDGAGRLALQPSWVREVTLPSVSSKATRTSVAISSDSAFNGGVQSFTVFGRQVGSSSYAARVRIESGGIRLYILRDEMALSGRSYMIPNYVYQAGDAINVRLDVVGTSPTTVEGRIWVNGTPMPTTPNLSATDNTAALQVPGRVGLKASLSSAAVSNATISFRDYSVMDPTPAPANVAPVAVFTPSVTGLSVAVDGSASSDSDGSIVSYAWDFGDGALGTGATVSHAYAAAGTFQVKLTVTDDRGGVHSVTKPVTVVAPPANVAPVAVFTPSVTGLSVAVDGSASSDSDGSIVSYAWDFGDGALGTGATVSHAYAAAGTFQVKLTVTDDRGGVHSVTKPVTVVAPPANVAPVAVFTPSVTGLSVAVDGSASSDSDGSIVSYAWDFGDGALGTGATVSHAYAAAGTFQVKLTVTDDRGGVHSVTKPVTVVAPEVLPIVKDSFERTVAGGWGTSDLGGDWTLSGGSAAFAVENSQGVISLAPSHNREARLNGVTSTATLSQFDLTVDEAPATAAMHVTLIGRQVGSSYYGGRVRLETSGAVRLYALRGETALANSYVLPGRTFVAGDRLRVKVQVSGTQPTVVKVKAWFVDQPEPTTWQIDTKDSTAAMQAPGTVGIKAVVGSSSTVPVTHVRIDDLTVNPV</sequence>
<dbReference type="Pfam" id="PF13385">
    <property type="entry name" value="Laminin_G_3"/>
    <property type="match status" value="2"/>
</dbReference>
<evidence type="ECO:0000256" key="4">
    <source>
        <dbReference type="ARBA" id="ARBA00022737"/>
    </source>
</evidence>
<feature type="domain" description="PKD" evidence="10">
    <location>
        <begin position="916"/>
        <end position="993"/>
    </location>
</feature>
<dbReference type="Proteomes" id="UP001434337">
    <property type="component" value="Chromosome"/>
</dbReference>
<evidence type="ECO:0000256" key="6">
    <source>
        <dbReference type="ARBA" id="ARBA00023136"/>
    </source>
</evidence>
<dbReference type="InterPro" id="IPR022409">
    <property type="entry name" value="PKD/Chitinase_dom"/>
</dbReference>
<dbReference type="PROSITE" id="PS50093">
    <property type="entry name" value="PKD"/>
    <property type="match status" value="6"/>
</dbReference>
<evidence type="ECO:0000256" key="3">
    <source>
        <dbReference type="ARBA" id="ARBA00022729"/>
    </source>
</evidence>
<feature type="domain" description="PKD" evidence="10">
    <location>
        <begin position="828"/>
        <end position="914"/>
    </location>
</feature>
<feature type="domain" description="PKD" evidence="10">
    <location>
        <begin position="1377"/>
        <end position="1465"/>
    </location>
</feature>
<keyword evidence="8" id="KW-0378">Hydrolase</keyword>
<dbReference type="SMART" id="SM00089">
    <property type="entry name" value="PKD"/>
    <property type="match status" value="6"/>
</dbReference>
<evidence type="ECO:0000256" key="2">
    <source>
        <dbReference type="ARBA" id="ARBA00022692"/>
    </source>
</evidence>
<dbReference type="Pfam" id="PF18911">
    <property type="entry name" value="PKD_4"/>
    <property type="match status" value="6"/>
</dbReference>
<dbReference type="SUPFAM" id="SSF49299">
    <property type="entry name" value="PKD domain"/>
    <property type="match status" value="6"/>
</dbReference>
<dbReference type="InterPro" id="IPR013783">
    <property type="entry name" value="Ig-like_fold"/>
</dbReference>
<dbReference type="RefSeq" id="WP_342372829.1">
    <property type="nucleotide sequence ID" value="NZ_CP115965.1"/>
</dbReference>
<evidence type="ECO:0000256" key="5">
    <source>
        <dbReference type="ARBA" id="ARBA00022989"/>
    </source>
</evidence>
<keyword evidence="5" id="KW-1133">Transmembrane helix</keyword>
<keyword evidence="4" id="KW-0677">Repeat</keyword>
<keyword evidence="2" id="KW-0812">Transmembrane</keyword>
<evidence type="ECO:0000259" key="10">
    <source>
        <dbReference type="PROSITE" id="PS50093"/>
    </source>
</evidence>
<dbReference type="PROSITE" id="PS50853">
    <property type="entry name" value="FN3"/>
    <property type="match status" value="1"/>
</dbReference>
<accession>A0ABZ3C8T2</accession>
<evidence type="ECO:0000256" key="9">
    <source>
        <dbReference type="ARBA" id="ARBA00023326"/>
    </source>
</evidence>
<dbReference type="InterPro" id="IPR036116">
    <property type="entry name" value="FN3_sf"/>
</dbReference>
<dbReference type="InterPro" id="IPR000601">
    <property type="entry name" value="PKD_dom"/>
</dbReference>
<dbReference type="PANTHER" id="PTHR46730:SF1">
    <property type="entry name" value="PLAT DOMAIN-CONTAINING PROTEIN"/>
    <property type="match status" value="1"/>
</dbReference>
<dbReference type="InterPro" id="IPR003961">
    <property type="entry name" value="FN3_dom"/>
</dbReference>
<keyword evidence="9" id="KW-0119">Carbohydrate metabolism</keyword>
<keyword evidence="13" id="KW-1185">Reference proteome</keyword>
<dbReference type="SUPFAM" id="SSF49265">
    <property type="entry name" value="Fibronectin type III"/>
    <property type="match status" value="1"/>
</dbReference>
<dbReference type="InterPro" id="IPR006558">
    <property type="entry name" value="LamG-like"/>
</dbReference>
<keyword evidence="8" id="KW-0326">Glycosidase</keyword>
<protein>
    <submittedName>
        <fullName evidence="12">PKD domain-containing protein</fullName>
    </submittedName>
</protein>
<dbReference type="CDD" id="cd00063">
    <property type="entry name" value="FN3"/>
    <property type="match status" value="1"/>
</dbReference>
<dbReference type="CDD" id="cd00146">
    <property type="entry name" value="PKD"/>
    <property type="match status" value="6"/>
</dbReference>
<feature type="domain" description="PKD" evidence="10">
    <location>
        <begin position="1463"/>
        <end position="1547"/>
    </location>
</feature>
<dbReference type="InterPro" id="IPR035986">
    <property type="entry name" value="PKD_dom_sf"/>
</dbReference>
<evidence type="ECO:0000313" key="13">
    <source>
        <dbReference type="Proteomes" id="UP001434337"/>
    </source>
</evidence>
<feature type="domain" description="Fibronectin type-III" evidence="11">
    <location>
        <begin position="263"/>
        <end position="361"/>
    </location>
</feature>
<proteinExistence type="predicted"/>
<evidence type="ECO:0000259" key="11">
    <source>
        <dbReference type="PROSITE" id="PS50853"/>
    </source>
</evidence>
<keyword evidence="9" id="KW-0624">Polysaccharide degradation</keyword>
<feature type="domain" description="PKD" evidence="10">
    <location>
        <begin position="1291"/>
        <end position="1379"/>
    </location>
</feature>
<dbReference type="EMBL" id="CP115965">
    <property type="protein sequence ID" value="WZW98971.1"/>
    <property type="molecule type" value="Genomic_DNA"/>
</dbReference>
<dbReference type="Gene3D" id="2.60.120.200">
    <property type="match status" value="2"/>
</dbReference>
<name>A0ABZ3C8T2_9ACTN</name>
<dbReference type="InterPro" id="IPR011047">
    <property type="entry name" value="Quinoprotein_ADH-like_sf"/>
</dbReference>
<dbReference type="InterPro" id="IPR013320">
    <property type="entry name" value="ConA-like_dom_sf"/>
</dbReference>
<keyword evidence="6" id="KW-0472">Membrane</keyword>
<keyword evidence="7" id="KW-1015">Disulfide bond</keyword>
<evidence type="ECO:0000256" key="8">
    <source>
        <dbReference type="ARBA" id="ARBA00023295"/>
    </source>
</evidence>
<gene>
    <name evidence="12" type="ORF">PCC79_01800</name>
</gene>